<keyword evidence="3" id="KW-1185">Reference proteome</keyword>
<feature type="compositionally biased region" description="Basic and acidic residues" evidence="1">
    <location>
        <begin position="101"/>
        <end position="117"/>
    </location>
</feature>
<dbReference type="InterPro" id="IPR011989">
    <property type="entry name" value="ARM-like"/>
</dbReference>
<protein>
    <recommendedName>
        <fullName evidence="4">Condensin-2 complex subunit G2</fullName>
    </recommendedName>
</protein>
<dbReference type="GO" id="GO:0000070">
    <property type="term" value="P:mitotic sister chromatid segregation"/>
    <property type="evidence" value="ECO:0007669"/>
    <property type="project" value="TreeGrafter"/>
</dbReference>
<dbReference type="GO" id="GO:0000796">
    <property type="term" value="C:condensin complex"/>
    <property type="evidence" value="ECO:0007669"/>
    <property type="project" value="TreeGrafter"/>
</dbReference>
<feature type="non-terminal residue" evidence="2">
    <location>
        <position position="1033"/>
    </location>
</feature>
<reference evidence="2" key="1">
    <citation type="submission" date="2022-07" db="EMBL/GenBank/DDBJ databases">
        <authorList>
            <person name="Macas J."/>
            <person name="Novak P."/>
            <person name="Neumann P."/>
        </authorList>
    </citation>
    <scope>NUCLEOTIDE SEQUENCE</scope>
</reference>
<evidence type="ECO:0008006" key="4">
    <source>
        <dbReference type="Google" id="ProtNLM"/>
    </source>
</evidence>
<dbReference type="Proteomes" id="UP001152523">
    <property type="component" value="Unassembled WGS sequence"/>
</dbReference>
<sequence>MEKRLRSTLRTSAVDFLLSASKQGFKSESKPHLRTLIHSLKASPEIVGSLPTALCNSISQAIEKLKNLNDPNYDGADLASGENSPKTPPAKRVRRSGRNRKKEDVDSSAKESKGRTEDVRQSVLETLQFYAYILLQCISHPRGIFNASDLLPAARELHDNLVLFEMDTGLSCETASVCEVWWKRDLTGKESLITQSLPFMLSRALTFKKKVDVQRVYAMREALLLFDFEDESIADLKLLMMRCLISPLFLKTENGRKFIAFMFGLSRQLVKEALAMIRSQVPFGRKSALEAFGEISFRAWKAAEGEARIDIEDGFLQMMIDSAIHASSPAFSASIRRILWGFISQRTTDGVERVLFRLAEPVIFRSLQVANSNVRQNALHLLLDLFPLEDPDAKKEAKDALLEKQIFLMDKLVMDDCPDVRVVAVEGFCRILHMFWEVIPSLTISKILTKIFDQMVYDACTEVRLSAVNGIVYLLGNPHSHEVLKVLLPRLGHLISDSALCIRSAIVDLLLSLSDIRNFYFHKVVSIDALLSQLAGDQPVVAQKITKLLLPSYFPSEVKPEEACKRCVTLIKRSPSAGSRFCEFAVSAGATLPSLIKLLKVLIHLVISEDENLEKDQINSMIIATSHLYSHLVKETPFKASLKKLLSGRTLQTLFGAATTTQAKSSICSIVSTISADDVDDLFEEFLPLVTNCSGLTGSVERQAEVRSVHMMMLSCGWFDDMFESLSEILQEIVHSMNDSAVQEASSTKRKKKKSSTKRTSKCMYPNLKKALSKAKFNSADTYEIAEGIAFQVNDLLLFESTRKAVLGSGTLETVFLALKTISEFSILQPGECGDMNVYPLLAYTALSLQMSAINVSDGEAKLSSKRKATESSSTAKRTASDLTMDHLLDCTNKLFKSKGHNKCFPAKVKILTAVLKFIVDAISMELAHLDPHTCMKFALEYVQFISSCFRKYSVNQLQLKEEGIKDTLLCVSSSFTYGAKLINLVLKNLFDTSTPQLVAYHLANELLSLTVCIEHNIGHSHATRLLSAANPW</sequence>
<gene>
    <name evidence="2" type="ORF">CEPIT_LOCUS22236</name>
</gene>
<dbReference type="AlphaFoldDB" id="A0AAV0E6T2"/>
<dbReference type="InterPro" id="IPR024741">
    <property type="entry name" value="Condensin2_G2"/>
</dbReference>
<evidence type="ECO:0000313" key="2">
    <source>
        <dbReference type="EMBL" id="CAH9118367.1"/>
    </source>
</evidence>
<organism evidence="2 3">
    <name type="scientific">Cuscuta epithymum</name>
    <dbReference type="NCBI Taxonomy" id="186058"/>
    <lineage>
        <taxon>Eukaryota</taxon>
        <taxon>Viridiplantae</taxon>
        <taxon>Streptophyta</taxon>
        <taxon>Embryophyta</taxon>
        <taxon>Tracheophyta</taxon>
        <taxon>Spermatophyta</taxon>
        <taxon>Magnoliopsida</taxon>
        <taxon>eudicotyledons</taxon>
        <taxon>Gunneridae</taxon>
        <taxon>Pentapetalae</taxon>
        <taxon>asterids</taxon>
        <taxon>lamiids</taxon>
        <taxon>Solanales</taxon>
        <taxon>Convolvulaceae</taxon>
        <taxon>Cuscuteae</taxon>
        <taxon>Cuscuta</taxon>
        <taxon>Cuscuta subgen. Cuscuta</taxon>
    </lineage>
</organism>
<feature type="compositionally biased region" description="Basic residues" evidence="1">
    <location>
        <begin position="89"/>
        <end position="100"/>
    </location>
</feature>
<dbReference type="SUPFAM" id="SSF48371">
    <property type="entry name" value="ARM repeat"/>
    <property type="match status" value="1"/>
</dbReference>
<evidence type="ECO:0000313" key="3">
    <source>
        <dbReference type="Proteomes" id="UP001152523"/>
    </source>
</evidence>
<accession>A0AAV0E6T2</accession>
<feature type="compositionally biased region" description="Basic residues" evidence="1">
    <location>
        <begin position="748"/>
        <end position="760"/>
    </location>
</feature>
<dbReference type="Pfam" id="PF12422">
    <property type="entry name" value="Condensin2nSMC"/>
    <property type="match status" value="1"/>
</dbReference>
<comment type="caution">
    <text evidence="2">The sequence shown here is derived from an EMBL/GenBank/DDBJ whole genome shotgun (WGS) entry which is preliminary data.</text>
</comment>
<proteinExistence type="predicted"/>
<dbReference type="GO" id="GO:0005634">
    <property type="term" value="C:nucleus"/>
    <property type="evidence" value="ECO:0007669"/>
    <property type="project" value="InterPro"/>
</dbReference>
<evidence type="ECO:0000256" key="1">
    <source>
        <dbReference type="SAM" id="MobiDB-lite"/>
    </source>
</evidence>
<name>A0AAV0E6T2_9ASTE</name>
<dbReference type="PANTHER" id="PTHR16199">
    <property type="entry name" value="CONDENSIN-2 COMPLEX SUBUNIT G2"/>
    <property type="match status" value="1"/>
</dbReference>
<feature type="region of interest" description="Disordered" evidence="1">
    <location>
        <begin position="741"/>
        <end position="760"/>
    </location>
</feature>
<feature type="region of interest" description="Disordered" evidence="1">
    <location>
        <begin position="73"/>
        <end position="117"/>
    </location>
</feature>
<dbReference type="Gene3D" id="1.25.10.10">
    <property type="entry name" value="Leucine-rich Repeat Variant"/>
    <property type="match status" value="1"/>
</dbReference>
<dbReference type="EMBL" id="CAMAPF010000835">
    <property type="protein sequence ID" value="CAH9118367.1"/>
    <property type="molecule type" value="Genomic_DNA"/>
</dbReference>
<dbReference type="InterPro" id="IPR016024">
    <property type="entry name" value="ARM-type_fold"/>
</dbReference>
<dbReference type="PANTHER" id="PTHR16199:SF4">
    <property type="entry name" value="CONDENSIN-2 COMPLEX SUBUNIT G2"/>
    <property type="match status" value="1"/>
</dbReference>